<reference evidence="4 5" key="1">
    <citation type="submission" date="2019-09" db="EMBL/GenBank/DDBJ databases">
        <authorList>
            <person name="Depoorter E."/>
        </authorList>
    </citation>
    <scope>NUCLEOTIDE SEQUENCE [LARGE SCALE GENOMIC DNA]</scope>
    <source>
        <strain evidence="4">LMG 20980</strain>
    </source>
</reference>
<dbReference type="Pfam" id="PF17782">
    <property type="entry name" value="WHD_DprA"/>
    <property type="match status" value="1"/>
</dbReference>
<feature type="domain" description="Lysozyme inhibitor LprI-like N-terminal" evidence="1">
    <location>
        <begin position="42"/>
        <end position="128"/>
    </location>
</feature>
<reference evidence="3 6" key="2">
    <citation type="submission" date="2021-02" db="EMBL/GenBank/DDBJ databases">
        <title>Draft genome of the type strains Burkholderia anthina DSM16086.</title>
        <authorList>
            <person name="Hertel R."/>
            <person name="Meissner J."/>
            <person name="Poehlein A."/>
            <person name="Daniel R."/>
            <person name="Commichau F.M."/>
        </authorList>
    </citation>
    <scope>NUCLEOTIDE SEQUENCE [LARGE SCALE GENOMIC DNA]</scope>
    <source>
        <strain evidence="3 6">DSM 16086</strain>
    </source>
</reference>
<evidence type="ECO:0000313" key="3">
    <source>
        <dbReference type="EMBL" id="MBM2767891.1"/>
    </source>
</evidence>
<dbReference type="AlphaFoldDB" id="A0A6P2G9K6"/>
<evidence type="ECO:0000259" key="2">
    <source>
        <dbReference type="Pfam" id="PF17782"/>
    </source>
</evidence>
<sequence length="137" mass="14903">MIGLFVLVSMNACAGPTPADEIAARSGLPASEVNALLSDCYSNQTSMNFCAWRDQLVAERELQRVVDKQAGEQPRRKKALDAQIAKWKRARDASCEKSTRNAWGDGSMRPAARAICATEATKEMTKRLSAGASREPS</sequence>
<dbReference type="GeneID" id="56501152"/>
<dbReference type="Proteomes" id="UP000494201">
    <property type="component" value="Unassembled WGS sequence"/>
</dbReference>
<dbReference type="EMBL" id="JAFCIQ010000010">
    <property type="protein sequence ID" value="MBM2767891.1"/>
    <property type="molecule type" value="Genomic_DNA"/>
</dbReference>
<feature type="domain" description="DprA winged helix" evidence="2">
    <location>
        <begin position="15"/>
        <end position="38"/>
    </location>
</feature>
<evidence type="ECO:0000313" key="4">
    <source>
        <dbReference type="EMBL" id="VVU50390.1"/>
    </source>
</evidence>
<dbReference type="RefSeq" id="WP_096504405.1">
    <property type="nucleotide sequence ID" value="NZ_CABVLY010000010.1"/>
</dbReference>
<evidence type="ECO:0000313" key="6">
    <source>
        <dbReference type="Proteomes" id="UP000755577"/>
    </source>
</evidence>
<protein>
    <submittedName>
        <fullName evidence="3">DUF1311 domain-containing protein</fullName>
    </submittedName>
</protein>
<dbReference type="EMBL" id="CABVLY010000010">
    <property type="protein sequence ID" value="VVU50390.1"/>
    <property type="molecule type" value="Genomic_DNA"/>
</dbReference>
<dbReference type="InterPro" id="IPR041614">
    <property type="entry name" value="DprA_WH"/>
</dbReference>
<organism evidence="4 5">
    <name type="scientific">Burkholderia anthina</name>
    <dbReference type="NCBI Taxonomy" id="179879"/>
    <lineage>
        <taxon>Bacteria</taxon>
        <taxon>Pseudomonadati</taxon>
        <taxon>Pseudomonadota</taxon>
        <taxon>Betaproteobacteria</taxon>
        <taxon>Burkholderiales</taxon>
        <taxon>Burkholderiaceae</taxon>
        <taxon>Burkholderia</taxon>
        <taxon>Burkholderia cepacia complex</taxon>
    </lineage>
</organism>
<dbReference type="InterPro" id="IPR009739">
    <property type="entry name" value="LprI-like_N"/>
</dbReference>
<dbReference type="Pfam" id="PF07007">
    <property type="entry name" value="LprI"/>
    <property type="match status" value="1"/>
</dbReference>
<dbReference type="Gene3D" id="1.20.1270.180">
    <property type="match status" value="1"/>
</dbReference>
<name>A0A6P2G9K6_9BURK</name>
<accession>A0A6P2G9K6</accession>
<keyword evidence="6" id="KW-1185">Reference proteome</keyword>
<evidence type="ECO:0000313" key="5">
    <source>
        <dbReference type="Proteomes" id="UP000494201"/>
    </source>
</evidence>
<dbReference type="Proteomes" id="UP000755577">
    <property type="component" value="Unassembled WGS sequence"/>
</dbReference>
<proteinExistence type="predicted"/>
<evidence type="ECO:0000259" key="1">
    <source>
        <dbReference type="Pfam" id="PF07007"/>
    </source>
</evidence>
<gene>
    <name evidence="4" type="ORF">BAN20980_03106</name>
    <name evidence="3" type="ORF">JQK92_15795</name>
</gene>